<keyword evidence="3" id="KW-1185">Reference proteome</keyword>
<comment type="caution">
    <text evidence="2">The sequence shown here is derived from an EMBL/GenBank/DDBJ whole genome shotgun (WGS) entry which is preliminary data.</text>
</comment>
<dbReference type="EMBL" id="PUHP01000561">
    <property type="protein sequence ID" value="TQN69164.1"/>
    <property type="molecule type" value="Genomic_DNA"/>
</dbReference>
<name>A0A5Q4BS08_9PEZI</name>
<feature type="region of interest" description="Disordered" evidence="1">
    <location>
        <begin position="33"/>
        <end position="77"/>
    </location>
</feature>
<dbReference type="OrthoDB" id="2422134at2759"/>
<reference evidence="2 3" key="1">
    <citation type="journal article" date="2019" name="Sci. Rep.">
        <title>Colletotrichum shisoi sp. nov., an anthracnose pathogen of Perilla frutescens in Japan: molecular phylogenetic, morphological and genomic evidence.</title>
        <authorList>
            <person name="Gan P."/>
            <person name="Tsushima A."/>
            <person name="Hiroyama R."/>
            <person name="Narusaka M."/>
            <person name="Takano Y."/>
            <person name="Narusaka Y."/>
            <person name="Kawaradani M."/>
            <person name="Damm U."/>
            <person name="Shirasu K."/>
        </authorList>
    </citation>
    <scope>NUCLEOTIDE SEQUENCE [LARGE SCALE GENOMIC DNA]</scope>
    <source>
        <strain evidence="2 3">PG-2018a</strain>
    </source>
</reference>
<accession>A0A5Q4BS08</accession>
<dbReference type="Proteomes" id="UP000326340">
    <property type="component" value="Unassembled WGS sequence"/>
</dbReference>
<feature type="compositionally biased region" description="Basic and acidic residues" evidence="1">
    <location>
        <begin position="57"/>
        <end position="68"/>
    </location>
</feature>
<feature type="compositionally biased region" description="Basic and acidic residues" evidence="1">
    <location>
        <begin position="34"/>
        <end position="50"/>
    </location>
</feature>
<proteinExistence type="predicted"/>
<sequence length="77" mass="8713">MCSCVETTLGSIVDAKPKFDRFLLNPIIFTQPQAREERDEQLQRSRDRKAPRGIQGRGRDAERADRNGVQHAIAAYG</sequence>
<evidence type="ECO:0000313" key="2">
    <source>
        <dbReference type="EMBL" id="TQN69164.1"/>
    </source>
</evidence>
<evidence type="ECO:0000313" key="3">
    <source>
        <dbReference type="Proteomes" id="UP000326340"/>
    </source>
</evidence>
<gene>
    <name evidence="2" type="ORF">CSHISOI_06308</name>
</gene>
<dbReference type="AlphaFoldDB" id="A0A5Q4BS08"/>
<organism evidence="2 3">
    <name type="scientific">Colletotrichum shisoi</name>
    <dbReference type="NCBI Taxonomy" id="2078593"/>
    <lineage>
        <taxon>Eukaryota</taxon>
        <taxon>Fungi</taxon>
        <taxon>Dikarya</taxon>
        <taxon>Ascomycota</taxon>
        <taxon>Pezizomycotina</taxon>
        <taxon>Sordariomycetes</taxon>
        <taxon>Hypocreomycetidae</taxon>
        <taxon>Glomerellales</taxon>
        <taxon>Glomerellaceae</taxon>
        <taxon>Colletotrichum</taxon>
        <taxon>Colletotrichum destructivum species complex</taxon>
    </lineage>
</organism>
<protein>
    <submittedName>
        <fullName evidence="2">Uncharacterized protein</fullName>
    </submittedName>
</protein>
<evidence type="ECO:0000256" key="1">
    <source>
        <dbReference type="SAM" id="MobiDB-lite"/>
    </source>
</evidence>